<accession>A0ABS2PYN9</accession>
<feature type="transmembrane region" description="Helical" evidence="5">
    <location>
        <begin position="355"/>
        <end position="375"/>
    </location>
</feature>
<evidence type="ECO:0000256" key="3">
    <source>
        <dbReference type="ARBA" id="ARBA00022989"/>
    </source>
</evidence>
<evidence type="ECO:0000256" key="5">
    <source>
        <dbReference type="SAM" id="Phobius"/>
    </source>
</evidence>
<keyword evidence="3 5" id="KW-1133">Transmembrane helix</keyword>
<feature type="transmembrane region" description="Helical" evidence="5">
    <location>
        <begin position="120"/>
        <end position="140"/>
    </location>
</feature>
<feature type="transmembrane region" description="Helical" evidence="5">
    <location>
        <begin position="229"/>
        <end position="251"/>
    </location>
</feature>
<comment type="subcellular location">
    <subcellularLocation>
        <location evidence="1">Membrane</location>
        <topology evidence="1">Multi-pass membrane protein</topology>
    </subcellularLocation>
</comment>
<gene>
    <name evidence="6" type="ORF">JOD45_001351</name>
</gene>
<feature type="transmembrane region" description="Helical" evidence="5">
    <location>
        <begin position="88"/>
        <end position="114"/>
    </location>
</feature>
<feature type="transmembrane region" description="Helical" evidence="5">
    <location>
        <begin position="12"/>
        <end position="31"/>
    </location>
</feature>
<evidence type="ECO:0000256" key="1">
    <source>
        <dbReference type="ARBA" id="ARBA00004141"/>
    </source>
</evidence>
<dbReference type="Gene3D" id="1.20.1740.10">
    <property type="entry name" value="Amino acid/polyamine transporter I"/>
    <property type="match status" value="1"/>
</dbReference>
<dbReference type="PANTHER" id="PTHR11785:SF512">
    <property type="entry name" value="SOBREMESA, ISOFORM B"/>
    <property type="match status" value="1"/>
</dbReference>
<feature type="transmembrane region" description="Helical" evidence="5">
    <location>
        <begin position="330"/>
        <end position="349"/>
    </location>
</feature>
<dbReference type="PANTHER" id="PTHR11785">
    <property type="entry name" value="AMINO ACID TRANSPORTER"/>
    <property type="match status" value="1"/>
</dbReference>
<feature type="transmembrane region" description="Helical" evidence="5">
    <location>
        <begin position="271"/>
        <end position="293"/>
    </location>
</feature>
<reference evidence="6 7" key="1">
    <citation type="submission" date="2021-01" db="EMBL/GenBank/DDBJ databases">
        <title>Genomic Encyclopedia of Type Strains, Phase IV (KMG-IV): sequencing the most valuable type-strain genomes for metagenomic binning, comparative biology and taxonomic classification.</title>
        <authorList>
            <person name="Goeker M."/>
        </authorList>
    </citation>
    <scope>NUCLEOTIDE SEQUENCE [LARGE SCALE GENOMIC DNA]</scope>
    <source>
        <strain evidence="6 7">DSM 28236</strain>
    </source>
</reference>
<dbReference type="RefSeq" id="WP_205003074.1">
    <property type="nucleotide sequence ID" value="NZ_JAFBER010000006.1"/>
</dbReference>
<keyword evidence="7" id="KW-1185">Reference proteome</keyword>
<feature type="transmembrane region" description="Helical" evidence="5">
    <location>
        <begin position="387"/>
        <end position="410"/>
    </location>
</feature>
<evidence type="ECO:0000313" key="7">
    <source>
        <dbReference type="Proteomes" id="UP000808914"/>
    </source>
</evidence>
<keyword evidence="4 5" id="KW-0472">Membrane</keyword>
<dbReference type="PIRSF" id="PIRSF006060">
    <property type="entry name" value="AA_transporter"/>
    <property type="match status" value="1"/>
</dbReference>
<feature type="transmembrane region" description="Helical" evidence="5">
    <location>
        <begin position="416"/>
        <end position="433"/>
    </location>
</feature>
<dbReference type="InterPro" id="IPR050598">
    <property type="entry name" value="AminoAcid_Transporter"/>
</dbReference>
<evidence type="ECO:0000313" key="6">
    <source>
        <dbReference type="EMBL" id="MBM7645140.1"/>
    </source>
</evidence>
<evidence type="ECO:0000256" key="2">
    <source>
        <dbReference type="ARBA" id="ARBA00022692"/>
    </source>
</evidence>
<dbReference type="Pfam" id="PF13520">
    <property type="entry name" value="AA_permease_2"/>
    <property type="match status" value="1"/>
</dbReference>
<dbReference type="Proteomes" id="UP000808914">
    <property type="component" value="Unassembled WGS sequence"/>
</dbReference>
<comment type="caution">
    <text evidence="6">The sequence shown here is derived from an EMBL/GenBank/DDBJ whole genome shotgun (WGS) entry which is preliminary data.</text>
</comment>
<organism evidence="6 7">
    <name type="scientific">Scopulibacillus daqui</name>
    <dbReference type="NCBI Taxonomy" id="1469162"/>
    <lineage>
        <taxon>Bacteria</taxon>
        <taxon>Bacillati</taxon>
        <taxon>Bacillota</taxon>
        <taxon>Bacilli</taxon>
        <taxon>Bacillales</taxon>
        <taxon>Sporolactobacillaceae</taxon>
        <taxon>Scopulibacillus</taxon>
    </lineage>
</organism>
<dbReference type="EMBL" id="JAFBER010000006">
    <property type="protein sequence ID" value="MBM7645140.1"/>
    <property type="molecule type" value="Genomic_DNA"/>
</dbReference>
<proteinExistence type="predicted"/>
<protein>
    <submittedName>
        <fullName evidence="6">APA family basic amino acid/polyamine antiporter</fullName>
    </submittedName>
</protein>
<feature type="transmembrane region" description="Helical" evidence="5">
    <location>
        <begin position="152"/>
        <end position="174"/>
    </location>
</feature>
<evidence type="ECO:0000256" key="4">
    <source>
        <dbReference type="ARBA" id="ARBA00023136"/>
    </source>
</evidence>
<keyword evidence="2 5" id="KW-0812">Transmembrane</keyword>
<dbReference type="InterPro" id="IPR002293">
    <property type="entry name" value="AA/rel_permease1"/>
</dbReference>
<feature type="transmembrane region" description="Helical" evidence="5">
    <location>
        <begin position="47"/>
        <end position="67"/>
    </location>
</feature>
<name>A0ABS2PYN9_9BACL</name>
<feature type="transmembrane region" description="Helical" evidence="5">
    <location>
        <begin position="194"/>
        <end position="217"/>
    </location>
</feature>
<sequence length="451" mass="48294">MNNDQQLRRNIGLSTALSIVIGTVIGSGIFMKPGQVIDLAGSAQGALWAWALGGIITICGGLTVSELSTQIPKTGGLYVYMEEIYGKIIGYLSGWVQTIIYGPTIIGALGLYFGSLLANLFGLSHIWITIFGISAVLFLAIMNSIGTKFGGVIQTAATIGKMVPVILIVVFGLWKGQSSITGIAVSSSHGGIGGMGAAILATLFAYDGWMLISLVAGEMKNPQKVLPKAITIGLSVVTFAYLAVNFALLHILSPNTIVHLNENAAGKAASIVLGGVGGKIINIGILISIFGCLNGKILTFPRIPYAMAVRGELPFSGLISRIHKRFATPAYAIFLEVLISLLFICFSDPDQLSQIAVFVIYIFYILSFIAVFILRKRNKGIKRPYSVPLYPIIPIIAIAGSSYIVLSTIFTSPKDSLYSIGLMLTGLPVYWLLRKQMKRYQSKQESEEAAG</sequence>